<dbReference type="InterPro" id="IPR022270">
    <property type="entry name" value="Blh_diox"/>
</dbReference>
<evidence type="ECO:0000313" key="2">
    <source>
        <dbReference type="EMBL" id="ACV11616.1"/>
    </source>
</evidence>
<keyword evidence="1" id="KW-0812">Transmembrane</keyword>
<accession>C7NNU1</accession>
<feature type="transmembrane region" description="Helical" evidence="1">
    <location>
        <begin position="299"/>
        <end position="320"/>
    </location>
</feature>
<sequence length="359" mass="38722">MHLPIEFERVQQPTERGGFDGSVAASLGVFLRWTGWLPLLALAVVVPLLAPLPESVRYLPLVASVVVFGLPHGALDYVALPRALSGRVDARGLTIVGVLYAILGGGYLVAWLIVPVPAAVVFIALTWFHWGQGELFVLRDAFGGGHLDDRIQQALTTVVRGGLPMAVPLVGFPERYLAVLETFVEPFGGSIGSAWLFEPSGQAIVAVGFGLVTVVTLWRGWRLAKANGRRQSDNGGWRLDAAETALLWVFFLLVEPVLAIGAYFCLWHSLRHIVRVGLLDERTVSALSAGEWLRPAGRLAVEALPTTLAAGGFLWALYVLTPASEGVASAIGVYLVGIAVLTLPHVVIVTWIDREQGFW</sequence>
<feature type="transmembrane region" description="Helical" evidence="1">
    <location>
        <begin position="245"/>
        <end position="270"/>
    </location>
</feature>
<keyword evidence="1" id="KW-0223">Dioxygenase</keyword>
<dbReference type="HOGENOM" id="CLU_068196_0_0_2"/>
<dbReference type="Proteomes" id="UP000002071">
    <property type="component" value="Chromosome"/>
</dbReference>
<gene>
    <name evidence="2" type="ordered locus">Huta_1440</name>
</gene>
<comment type="catalytic activity">
    <reaction evidence="1">
        <text>all-trans-beta-carotene + O2 = 2 all-trans-retinal</text>
        <dbReference type="Rhea" id="RHEA:32887"/>
        <dbReference type="ChEBI" id="CHEBI:15379"/>
        <dbReference type="ChEBI" id="CHEBI:17579"/>
        <dbReference type="ChEBI" id="CHEBI:17898"/>
        <dbReference type="EC" id="1.13.11.63"/>
    </reaction>
</comment>
<dbReference type="EMBL" id="CP001687">
    <property type="protein sequence ID" value="ACV11616.1"/>
    <property type="molecule type" value="Genomic_DNA"/>
</dbReference>
<keyword evidence="1" id="KW-0472">Membrane</keyword>
<keyword evidence="1" id="KW-0479">Metal-binding</keyword>
<keyword evidence="3" id="KW-1185">Reference proteome</keyword>
<evidence type="ECO:0000256" key="1">
    <source>
        <dbReference type="HAMAP-Rule" id="MF_02093"/>
    </source>
</evidence>
<dbReference type="GO" id="GO:0010436">
    <property type="term" value="F:carotenoid dioxygenase activity"/>
    <property type="evidence" value="ECO:0007669"/>
    <property type="project" value="UniProtKB-UniRule"/>
</dbReference>
<dbReference type="Pfam" id="PF15461">
    <property type="entry name" value="BCD"/>
    <property type="match status" value="1"/>
</dbReference>
<dbReference type="NCBIfam" id="TIGR03753">
    <property type="entry name" value="blh_monoox"/>
    <property type="match status" value="1"/>
</dbReference>
<feature type="transmembrane region" description="Helical" evidence="1">
    <location>
        <begin position="33"/>
        <end position="52"/>
    </location>
</feature>
<proteinExistence type="inferred from homology"/>
<dbReference type="GO" id="GO:0003834">
    <property type="term" value="F:beta-carotene 15,15'-dioxygenase activity"/>
    <property type="evidence" value="ECO:0007669"/>
    <property type="project" value="UniProtKB-EC"/>
</dbReference>
<feature type="transmembrane region" description="Helical" evidence="1">
    <location>
        <begin position="58"/>
        <end position="80"/>
    </location>
</feature>
<organism evidence="2 3">
    <name type="scientific">Halorhabdus utahensis (strain DSM 12940 / JCM 11049 / AX-2)</name>
    <dbReference type="NCBI Taxonomy" id="519442"/>
    <lineage>
        <taxon>Archaea</taxon>
        <taxon>Methanobacteriati</taxon>
        <taxon>Methanobacteriota</taxon>
        <taxon>Stenosarchaea group</taxon>
        <taxon>Halobacteria</taxon>
        <taxon>Halobacteriales</taxon>
        <taxon>Haloarculaceae</taxon>
        <taxon>Halorhabdus</taxon>
    </lineage>
</organism>
<dbReference type="KEGG" id="hut:Huta_1440"/>
<comment type="cofactor">
    <cofactor evidence="1">
        <name>Fe(2+)</name>
        <dbReference type="ChEBI" id="CHEBI:29033"/>
    </cofactor>
</comment>
<feature type="binding site" evidence="1">
    <location>
        <position position="129"/>
    </location>
    <ligand>
        <name>Fe cation</name>
        <dbReference type="ChEBI" id="CHEBI:24875"/>
    </ligand>
</feature>
<comment type="function">
    <text evidence="1">Catalyzes the cleavage of beta-carotene at its central double bond (15,15') to yield two molecules of all-trans-retinal.</text>
</comment>
<dbReference type="GO" id="GO:0005506">
    <property type="term" value="F:iron ion binding"/>
    <property type="evidence" value="ECO:0007669"/>
    <property type="project" value="UniProtKB-UniRule"/>
</dbReference>
<keyword evidence="1" id="KW-0408">Iron</keyword>
<dbReference type="GO" id="GO:0005886">
    <property type="term" value="C:plasma membrane"/>
    <property type="evidence" value="ECO:0007669"/>
    <property type="project" value="UniProtKB-SubCell"/>
</dbReference>
<feature type="transmembrane region" description="Helical" evidence="1">
    <location>
        <begin position="332"/>
        <end position="352"/>
    </location>
</feature>
<dbReference type="AlphaFoldDB" id="C7NNU1"/>
<comment type="similarity">
    <text evidence="1">Belongs to the Brp/Blh beta-carotene diooxygenase family.</text>
</comment>
<keyword evidence="1" id="KW-0560">Oxidoreductase</keyword>
<keyword evidence="1" id="KW-1133">Transmembrane helix</keyword>
<comment type="subcellular location">
    <subcellularLocation>
        <location evidence="1">Cell membrane</location>
        <topology evidence="1">Multi-pass membrane protein</topology>
    </subcellularLocation>
</comment>
<dbReference type="eggNOG" id="arCOG02947">
    <property type="taxonomic scope" value="Archaea"/>
</dbReference>
<feature type="transmembrane region" description="Helical" evidence="1">
    <location>
        <begin position="92"/>
        <end position="125"/>
    </location>
</feature>
<dbReference type="OrthoDB" id="330454at2157"/>
<keyword evidence="1" id="KW-1003">Cell membrane</keyword>
<dbReference type="HAMAP" id="MF_02093">
    <property type="entry name" value="Beta_carotene_diox"/>
    <property type="match status" value="1"/>
</dbReference>
<dbReference type="GO" id="GO:0016121">
    <property type="term" value="P:carotene catabolic process"/>
    <property type="evidence" value="ECO:0007669"/>
    <property type="project" value="UniProtKB-UniRule"/>
</dbReference>
<feature type="binding site" evidence="1">
    <location>
        <position position="268"/>
    </location>
    <ligand>
        <name>Fe cation</name>
        <dbReference type="ChEBI" id="CHEBI:24875"/>
    </ligand>
</feature>
<protein>
    <recommendedName>
        <fullName evidence="1">Probable beta-carotene 15,15'-dioxygenase</fullName>
        <ecNumber evidence="1">1.13.11.63</ecNumber>
    </recommendedName>
</protein>
<evidence type="ECO:0000313" key="3">
    <source>
        <dbReference type="Proteomes" id="UP000002071"/>
    </source>
</evidence>
<feature type="binding site" evidence="1">
    <location>
        <position position="272"/>
    </location>
    <ligand>
        <name>Fe cation</name>
        <dbReference type="ChEBI" id="CHEBI:24875"/>
    </ligand>
</feature>
<name>C7NNU1_HALUD</name>
<reference evidence="2 3" key="1">
    <citation type="journal article" date="2009" name="Stand. Genomic Sci.">
        <title>Complete genome sequence of Halorhabdus utahensis type strain (AX-2).</title>
        <authorList>
            <person name="Anderson I."/>
            <person name="Tindall B.J."/>
            <person name="Pomrenke H."/>
            <person name="Goker M."/>
            <person name="Lapidus A."/>
            <person name="Nolan M."/>
            <person name="Copeland A."/>
            <person name="Glavina Del Rio T."/>
            <person name="Chen F."/>
            <person name="Tice H."/>
            <person name="Cheng J.F."/>
            <person name="Lucas S."/>
            <person name="Chertkov O."/>
            <person name="Bruce D."/>
            <person name="Brettin T."/>
            <person name="Detter J.C."/>
            <person name="Han C."/>
            <person name="Goodwin L."/>
            <person name="Land M."/>
            <person name="Hauser L."/>
            <person name="Chang Y.J."/>
            <person name="Jeffries C.D."/>
            <person name="Pitluck S."/>
            <person name="Pati A."/>
            <person name="Mavromatis K."/>
            <person name="Ivanova N."/>
            <person name="Ovchinnikova G."/>
            <person name="Chen A."/>
            <person name="Palaniappan K."/>
            <person name="Chain P."/>
            <person name="Rohde M."/>
            <person name="Bristow J."/>
            <person name="Eisen J.A."/>
            <person name="Markowitz V."/>
            <person name="Hugenholtz P."/>
            <person name="Kyrpides N.C."/>
            <person name="Klenk H.P."/>
        </authorList>
    </citation>
    <scope>NUCLEOTIDE SEQUENCE [LARGE SCALE GENOMIC DNA]</scope>
    <source>
        <strain evidence="3">DSM 12940 / JCM 11049 / AX-2</strain>
    </source>
</reference>
<feature type="binding site" evidence="1">
    <location>
        <position position="72"/>
    </location>
    <ligand>
        <name>Fe cation</name>
        <dbReference type="ChEBI" id="CHEBI:24875"/>
    </ligand>
</feature>
<dbReference type="EC" id="1.13.11.63" evidence="1"/>
<dbReference type="STRING" id="519442.Huta_1440"/>
<feature type="transmembrane region" description="Helical" evidence="1">
    <location>
        <begin position="203"/>
        <end position="224"/>
    </location>
</feature>